<gene>
    <name evidence="7" type="ORF">Ahy_B06g082108</name>
</gene>
<dbReference type="InterPro" id="IPR036259">
    <property type="entry name" value="MFS_trans_sf"/>
</dbReference>
<proteinExistence type="predicted"/>
<name>A0A444YMW2_ARAHY</name>
<feature type="transmembrane region" description="Helical" evidence="5">
    <location>
        <begin position="217"/>
        <end position="239"/>
    </location>
</feature>
<keyword evidence="3 5" id="KW-1133">Transmembrane helix</keyword>
<organism evidence="7 8">
    <name type="scientific">Arachis hypogaea</name>
    <name type="common">Peanut</name>
    <dbReference type="NCBI Taxonomy" id="3818"/>
    <lineage>
        <taxon>Eukaryota</taxon>
        <taxon>Viridiplantae</taxon>
        <taxon>Streptophyta</taxon>
        <taxon>Embryophyta</taxon>
        <taxon>Tracheophyta</taxon>
        <taxon>Spermatophyta</taxon>
        <taxon>Magnoliopsida</taxon>
        <taxon>eudicotyledons</taxon>
        <taxon>Gunneridae</taxon>
        <taxon>Pentapetalae</taxon>
        <taxon>rosids</taxon>
        <taxon>fabids</taxon>
        <taxon>Fabales</taxon>
        <taxon>Fabaceae</taxon>
        <taxon>Papilionoideae</taxon>
        <taxon>50 kb inversion clade</taxon>
        <taxon>dalbergioids sensu lato</taxon>
        <taxon>Dalbergieae</taxon>
        <taxon>Pterocarpus clade</taxon>
        <taxon>Arachis</taxon>
    </lineage>
</organism>
<dbReference type="PANTHER" id="PTHR24064">
    <property type="entry name" value="SOLUTE CARRIER FAMILY 22 MEMBER"/>
    <property type="match status" value="1"/>
</dbReference>
<feature type="transmembrane region" description="Helical" evidence="5">
    <location>
        <begin position="319"/>
        <end position="348"/>
    </location>
</feature>
<feature type="domain" description="Major facilitator superfamily (MFS) profile" evidence="6">
    <location>
        <begin position="1"/>
        <end position="369"/>
    </location>
</feature>
<feature type="transmembrane region" description="Helical" evidence="5">
    <location>
        <begin position="20"/>
        <end position="44"/>
    </location>
</feature>
<keyword evidence="2 5" id="KW-0812">Transmembrane</keyword>
<dbReference type="STRING" id="3818.A0A444YMW2"/>
<feature type="transmembrane region" description="Helical" evidence="5">
    <location>
        <begin position="274"/>
        <end position="298"/>
    </location>
</feature>
<feature type="transmembrane region" description="Helical" evidence="5">
    <location>
        <begin position="85"/>
        <end position="103"/>
    </location>
</feature>
<feature type="transmembrane region" description="Helical" evidence="5">
    <location>
        <begin position="189"/>
        <end position="205"/>
    </location>
</feature>
<dbReference type="Proteomes" id="UP000289738">
    <property type="component" value="Chromosome B06"/>
</dbReference>
<dbReference type="Pfam" id="PF00083">
    <property type="entry name" value="Sugar_tr"/>
    <property type="match status" value="1"/>
</dbReference>
<reference evidence="7 8" key="1">
    <citation type="submission" date="2019-01" db="EMBL/GenBank/DDBJ databases">
        <title>Sequencing of cultivated peanut Arachis hypogaea provides insights into genome evolution and oil improvement.</title>
        <authorList>
            <person name="Chen X."/>
        </authorList>
    </citation>
    <scope>NUCLEOTIDE SEQUENCE [LARGE SCALE GENOMIC DNA]</scope>
    <source>
        <strain evidence="8">cv. Fuhuasheng</strain>
        <tissue evidence="7">Leaves</tissue>
    </source>
</reference>
<evidence type="ECO:0000256" key="5">
    <source>
        <dbReference type="SAM" id="Phobius"/>
    </source>
</evidence>
<protein>
    <recommendedName>
        <fullName evidence="6">Major facilitator superfamily (MFS) profile domain-containing protein</fullName>
    </recommendedName>
</protein>
<evidence type="ECO:0000256" key="2">
    <source>
        <dbReference type="ARBA" id="ARBA00022692"/>
    </source>
</evidence>
<evidence type="ECO:0000256" key="4">
    <source>
        <dbReference type="ARBA" id="ARBA00023136"/>
    </source>
</evidence>
<feature type="transmembrane region" description="Helical" evidence="5">
    <location>
        <begin position="246"/>
        <end position="268"/>
    </location>
</feature>
<feature type="transmembrane region" description="Helical" evidence="5">
    <location>
        <begin position="56"/>
        <end position="79"/>
    </location>
</feature>
<evidence type="ECO:0000259" key="6">
    <source>
        <dbReference type="PROSITE" id="PS50850"/>
    </source>
</evidence>
<dbReference type="PROSITE" id="PS50850">
    <property type="entry name" value="MFS"/>
    <property type="match status" value="1"/>
</dbReference>
<dbReference type="EMBL" id="SDMP01000016">
    <property type="protein sequence ID" value="RYR03251.1"/>
    <property type="molecule type" value="Genomic_DNA"/>
</dbReference>
<keyword evidence="8" id="KW-1185">Reference proteome</keyword>
<evidence type="ECO:0000313" key="7">
    <source>
        <dbReference type="EMBL" id="RYR03251.1"/>
    </source>
</evidence>
<dbReference type="GO" id="GO:0022857">
    <property type="term" value="F:transmembrane transporter activity"/>
    <property type="evidence" value="ECO:0007669"/>
    <property type="project" value="InterPro"/>
</dbReference>
<keyword evidence="4 5" id="KW-0472">Membrane</keyword>
<dbReference type="SUPFAM" id="SSF103473">
    <property type="entry name" value="MFS general substrate transporter"/>
    <property type="match status" value="1"/>
</dbReference>
<evidence type="ECO:0000256" key="3">
    <source>
        <dbReference type="ARBA" id="ARBA00022989"/>
    </source>
</evidence>
<dbReference type="Gene3D" id="1.20.1250.20">
    <property type="entry name" value="MFS general substrate transporter like domains"/>
    <property type="match status" value="1"/>
</dbReference>
<evidence type="ECO:0000313" key="8">
    <source>
        <dbReference type="Proteomes" id="UP000289738"/>
    </source>
</evidence>
<comment type="subcellular location">
    <subcellularLocation>
        <location evidence="1">Membrane</location>
        <topology evidence="1">Multi-pass membrane protein</topology>
    </subcellularLocation>
</comment>
<dbReference type="InterPro" id="IPR020846">
    <property type="entry name" value="MFS_dom"/>
</dbReference>
<accession>A0A444YMW2</accession>
<dbReference type="InterPro" id="IPR005828">
    <property type="entry name" value="MFS_sugar_transport-like"/>
</dbReference>
<sequence length="369" mass="40378">MVVYALNAIFGCLTAFSPNYGIYVILCFLTGFSTGGVGLCTFVLATEPIGPTKHGIAGMSTFYFFSIGIAILSAVAYVFQIWRKLYIASSIPSILLILVIPFLSESPRWYLVHERVTEAMKIMSTIAFTNGKYLPGGVLLVLDEEVKVEEEAKTEALTLTYKNKSLENKDAVGGSIVDVLRSLVSRIRLILMVAINFFCAIVYYGQSLNVVNLDTNLYTNVVLNAVAKMPTYGIMAILLDKFRRKPLVIGTMWFSGLFCLLGKLMGNVGVWKLVRMLCGILGIFGMAGTYNLLFIYMAELFHTMVKNAALGCTTQAGQMGAILSPVVVLPFVVFAVCGIVGGMFAFYLPETLNQPLYDTFFGLEAGLQA</sequence>
<dbReference type="GO" id="GO:0016020">
    <property type="term" value="C:membrane"/>
    <property type="evidence" value="ECO:0007669"/>
    <property type="project" value="UniProtKB-SubCell"/>
</dbReference>
<comment type="caution">
    <text evidence="7">The sequence shown here is derived from an EMBL/GenBank/DDBJ whole genome shotgun (WGS) entry which is preliminary data.</text>
</comment>
<evidence type="ECO:0000256" key="1">
    <source>
        <dbReference type="ARBA" id="ARBA00004141"/>
    </source>
</evidence>
<dbReference type="AlphaFoldDB" id="A0A444YMW2"/>